<dbReference type="InterPro" id="IPR003400">
    <property type="entry name" value="ExbD"/>
</dbReference>
<dbReference type="EMBL" id="BMYT01000001">
    <property type="protein sequence ID" value="GGX03703.1"/>
    <property type="molecule type" value="Genomic_DNA"/>
</dbReference>
<keyword evidence="6" id="KW-1003">Cell membrane</keyword>
<feature type="compositionally biased region" description="Low complexity" evidence="13">
    <location>
        <begin position="149"/>
        <end position="162"/>
    </location>
</feature>
<dbReference type="Gene3D" id="3.30.420.270">
    <property type="match status" value="1"/>
</dbReference>
<evidence type="ECO:0000256" key="9">
    <source>
        <dbReference type="ARBA" id="ARBA00022927"/>
    </source>
</evidence>
<comment type="similarity">
    <text evidence="3 12">Belongs to the ExbD/TolR family.</text>
</comment>
<feature type="transmembrane region" description="Helical" evidence="14">
    <location>
        <begin position="25"/>
        <end position="46"/>
    </location>
</feature>
<keyword evidence="9 12" id="KW-0653">Protein transport</keyword>
<dbReference type="Pfam" id="PF02472">
    <property type="entry name" value="ExbD"/>
    <property type="match status" value="1"/>
</dbReference>
<evidence type="ECO:0000256" key="12">
    <source>
        <dbReference type="RuleBase" id="RU003879"/>
    </source>
</evidence>
<sequence>MGFGQFKSVGGRSGKPMVAMADINVTPMVDVMLVLLVIFIIAAPLLNHAIRLELPQAESSALPQDLKTITLSFDPEGKLFWDAELVTLEQIGSRFELSAKQKPQPEILLRADKSTRYESIAQVMSAAQAHGLHKIGFATEAKTAASSAKSALQATSQLSSQSPITNLKK</sequence>
<evidence type="ECO:0000256" key="13">
    <source>
        <dbReference type="SAM" id="MobiDB-lite"/>
    </source>
</evidence>
<evidence type="ECO:0000256" key="4">
    <source>
        <dbReference type="ARBA" id="ARBA00011471"/>
    </source>
</evidence>
<proteinExistence type="inferred from homology"/>
<keyword evidence="7" id="KW-0997">Cell inner membrane</keyword>
<evidence type="ECO:0000256" key="10">
    <source>
        <dbReference type="ARBA" id="ARBA00022989"/>
    </source>
</evidence>
<evidence type="ECO:0000256" key="8">
    <source>
        <dbReference type="ARBA" id="ARBA00022692"/>
    </source>
</evidence>
<dbReference type="PANTHER" id="PTHR30558">
    <property type="entry name" value="EXBD MEMBRANE COMPONENT OF PMF-DRIVEN MACROMOLECULE IMPORT SYSTEM"/>
    <property type="match status" value="1"/>
</dbReference>
<evidence type="ECO:0000313" key="16">
    <source>
        <dbReference type="Proteomes" id="UP000620127"/>
    </source>
</evidence>
<evidence type="ECO:0000256" key="14">
    <source>
        <dbReference type="SAM" id="Phobius"/>
    </source>
</evidence>
<keyword evidence="11 14" id="KW-0472">Membrane</keyword>
<comment type="caution">
    <text evidence="15">The sequence shown here is derived from an EMBL/GenBank/DDBJ whole genome shotgun (WGS) entry which is preliminary data.</text>
</comment>
<dbReference type="RefSeq" id="WP_308426964.1">
    <property type="nucleotide sequence ID" value="NZ_BMYT01000001.1"/>
</dbReference>
<comment type="subunit">
    <text evidence="4">The accessory proteins ExbB and ExbD seem to form a complex with TonB.</text>
</comment>
<accession>A0ABQ2X7X7</accession>
<evidence type="ECO:0000256" key="5">
    <source>
        <dbReference type="ARBA" id="ARBA00022448"/>
    </source>
</evidence>
<name>A0ABQ2X7X7_9BURK</name>
<evidence type="ECO:0000256" key="6">
    <source>
        <dbReference type="ARBA" id="ARBA00022475"/>
    </source>
</evidence>
<dbReference type="PANTHER" id="PTHR30558:SF12">
    <property type="entry name" value="BIOPOLYMER TRANSPORT PROTEIN EXBD"/>
    <property type="match status" value="1"/>
</dbReference>
<keyword evidence="8 12" id="KW-0812">Transmembrane</keyword>
<keyword evidence="16" id="KW-1185">Reference proteome</keyword>
<evidence type="ECO:0000256" key="3">
    <source>
        <dbReference type="ARBA" id="ARBA00005811"/>
    </source>
</evidence>
<comment type="function">
    <text evidence="1">Involved in the TonB-dependent energy-dependent transport of various receptor-bound substrates.</text>
</comment>
<keyword evidence="10 14" id="KW-1133">Transmembrane helix</keyword>
<evidence type="ECO:0000256" key="7">
    <source>
        <dbReference type="ARBA" id="ARBA00022519"/>
    </source>
</evidence>
<evidence type="ECO:0000256" key="11">
    <source>
        <dbReference type="ARBA" id="ARBA00023136"/>
    </source>
</evidence>
<evidence type="ECO:0000256" key="1">
    <source>
        <dbReference type="ARBA" id="ARBA00003540"/>
    </source>
</evidence>
<dbReference type="Proteomes" id="UP000620127">
    <property type="component" value="Unassembled WGS sequence"/>
</dbReference>
<protein>
    <submittedName>
        <fullName evidence="15">Biopolymer transporter ExbD</fullName>
    </submittedName>
</protein>
<evidence type="ECO:0000313" key="15">
    <source>
        <dbReference type="EMBL" id="GGX03703.1"/>
    </source>
</evidence>
<feature type="region of interest" description="Disordered" evidence="13">
    <location>
        <begin position="149"/>
        <end position="169"/>
    </location>
</feature>
<evidence type="ECO:0000256" key="2">
    <source>
        <dbReference type="ARBA" id="ARBA00004249"/>
    </source>
</evidence>
<reference evidence="16" key="1">
    <citation type="journal article" date="2019" name="Int. J. Syst. Evol. Microbiol.">
        <title>The Global Catalogue of Microorganisms (GCM) 10K type strain sequencing project: providing services to taxonomists for standard genome sequencing and annotation.</title>
        <authorList>
            <consortium name="The Broad Institute Genomics Platform"/>
            <consortium name="The Broad Institute Genome Sequencing Center for Infectious Disease"/>
            <person name="Wu L."/>
            <person name="Ma J."/>
        </authorList>
    </citation>
    <scope>NUCLEOTIDE SEQUENCE [LARGE SCALE GENOMIC DNA]</scope>
    <source>
        <strain evidence="16">KCTC 23916</strain>
    </source>
</reference>
<comment type="subcellular location">
    <subcellularLocation>
        <location evidence="2">Cell inner membrane</location>
        <topology evidence="2">Single-pass type II membrane protein</topology>
    </subcellularLocation>
    <subcellularLocation>
        <location evidence="12">Cell membrane</location>
        <topology evidence="12">Single-pass type II membrane protein</topology>
    </subcellularLocation>
</comment>
<organism evidence="15 16">
    <name type="scientific">Undibacterium macrobrachii</name>
    <dbReference type="NCBI Taxonomy" id="1119058"/>
    <lineage>
        <taxon>Bacteria</taxon>
        <taxon>Pseudomonadati</taxon>
        <taxon>Pseudomonadota</taxon>
        <taxon>Betaproteobacteria</taxon>
        <taxon>Burkholderiales</taxon>
        <taxon>Oxalobacteraceae</taxon>
        <taxon>Undibacterium</taxon>
    </lineage>
</organism>
<keyword evidence="5 12" id="KW-0813">Transport</keyword>
<gene>
    <name evidence="15" type="primary">exbD</name>
    <name evidence="15" type="ORF">GCM10011282_07260</name>
</gene>